<reference evidence="3" key="1">
    <citation type="submission" date="2015-05" db="EMBL/GenBank/DDBJ databases">
        <authorList>
            <person name="Fogelqvist Johan"/>
        </authorList>
    </citation>
    <scope>NUCLEOTIDE SEQUENCE [LARGE SCALE GENOMIC DNA]</scope>
</reference>
<feature type="compositionally biased region" description="Low complexity" evidence="1">
    <location>
        <begin position="119"/>
        <end position="129"/>
    </location>
</feature>
<dbReference type="GO" id="GO:0003677">
    <property type="term" value="F:DNA binding"/>
    <property type="evidence" value="ECO:0007669"/>
    <property type="project" value="InterPro"/>
</dbReference>
<keyword evidence="3" id="KW-1185">Reference proteome</keyword>
<evidence type="ECO:0000313" key="2">
    <source>
        <dbReference type="EMBL" id="CRJ81558.1"/>
    </source>
</evidence>
<evidence type="ECO:0008006" key="4">
    <source>
        <dbReference type="Google" id="ProtNLM"/>
    </source>
</evidence>
<organism evidence="2 3">
    <name type="scientific">Verticillium longisporum</name>
    <name type="common">Verticillium dahliae var. longisporum</name>
    <dbReference type="NCBI Taxonomy" id="100787"/>
    <lineage>
        <taxon>Eukaryota</taxon>
        <taxon>Fungi</taxon>
        <taxon>Dikarya</taxon>
        <taxon>Ascomycota</taxon>
        <taxon>Pezizomycotina</taxon>
        <taxon>Sordariomycetes</taxon>
        <taxon>Hypocreomycetidae</taxon>
        <taxon>Glomerellales</taxon>
        <taxon>Plectosphaerellaceae</taxon>
        <taxon>Verticillium</taxon>
    </lineage>
</organism>
<name>A0A0G4KCY5_VERLO</name>
<sequence>MAADERSRAARRAGLQTKKDEQPANTARSCAAKQREPGAVRSGLRQMAHSTAGPTASSATSQEATGTGRGNGTAVQSRKQLEQEKLEAAALTEAEALEVPLAEAAELLADDCEGYVPPTALAPATTDPAQGSLLTKSTPIETRTRRTPGAPPCGASLSNGAGGGEPPSFFRRRQDWGWIRVLVGRDREQELSYPTQLQETWRIFGAAGLVASKKTHLPRRSVLCQAYLTHLPRHFMRIVAGFSAYRGTTHWAEGRLDDVDLASDGFLKLMRHLRIVLLQDLAVLQPRYPSLPFFAYALLNGPEWDEFAVAVRSDAAGATEPLSLLVQRALPELRGVLESTREALLQNSQRPVIRLDDRLERMHGDLDALLQGKVPIAFTGHFGAGPGVLLAPSPVPSMAPTLNFNTAPAPAPKPPLPGIPAVAALVKVFTSGKSEEEAVAELELLRAGRSLNRLVDELLNCLTPLSIKN</sequence>
<gene>
    <name evidence="2" type="ORF">BN1708_001923</name>
</gene>
<dbReference type="Proteomes" id="UP000044602">
    <property type="component" value="Unassembled WGS sequence"/>
</dbReference>
<feature type="compositionally biased region" description="Polar residues" evidence="1">
    <location>
        <begin position="132"/>
        <end position="141"/>
    </location>
</feature>
<proteinExistence type="predicted"/>
<evidence type="ECO:0000313" key="3">
    <source>
        <dbReference type="Proteomes" id="UP000044602"/>
    </source>
</evidence>
<accession>A0A0G4KCY5</accession>
<evidence type="ECO:0000256" key="1">
    <source>
        <dbReference type="SAM" id="MobiDB-lite"/>
    </source>
</evidence>
<dbReference type="EMBL" id="CVQH01000002">
    <property type="protein sequence ID" value="CRJ81558.1"/>
    <property type="molecule type" value="Genomic_DNA"/>
</dbReference>
<feature type="compositionally biased region" description="Low complexity" evidence="1">
    <location>
        <begin position="48"/>
        <end position="61"/>
    </location>
</feature>
<feature type="region of interest" description="Disordered" evidence="1">
    <location>
        <begin position="1"/>
        <end position="81"/>
    </location>
</feature>
<dbReference type="Gene3D" id="1.10.443.20">
    <property type="entry name" value="Centromere DNA-binding protein complex CBF3 subunit, domain 2"/>
    <property type="match status" value="1"/>
</dbReference>
<feature type="region of interest" description="Disordered" evidence="1">
    <location>
        <begin position="119"/>
        <end position="166"/>
    </location>
</feature>
<dbReference type="InterPro" id="IPR038279">
    <property type="entry name" value="Ndc10_dom2_sf"/>
</dbReference>
<protein>
    <recommendedName>
        <fullName evidence="4">Ndc10 domain-containing protein</fullName>
    </recommendedName>
</protein>
<dbReference type="AlphaFoldDB" id="A0A0G4KCY5"/>
<dbReference type="STRING" id="100787.A0A0G4KCY5"/>